<dbReference type="InterPro" id="IPR003594">
    <property type="entry name" value="HATPase_dom"/>
</dbReference>
<comment type="catalytic activity">
    <reaction evidence="1">
        <text>ATP + protein L-histidine = ADP + protein N-phospho-L-histidine.</text>
        <dbReference type="EC" id="2.7.13.3"/>
    </reaction>
</comment>
<organism evidence="9 10">
    <name type="scientific">Anaerococcus octavius</name>
    <dbReference type="NCBI Taxonomy" id="54007"/>
    <lineage>
        <taxon>Bacteria</taxon>
        <taxon>Bacillati</taxon>
        <taxon>Bacillota</taxon>
        <taxon>Tissierellia</taxon>
        <taxon>Tissierellales</taxon>
        <taxon>Peptoniphilaceae</taxon>
        <taxon>Anaerococcus</taxon>
    </lineage>
</organism>
<dbReference type="GO" id="GO:0016036">
    <property type="term" value="P:cellular response to phosphate starvation"/>
    <property type="evidence" value="ECO:0007669"/>
    <property type="project" value="TreeGrafter"/>
</dbReference>
<dbReference type="Pfam" id="PF00512">
    <property type="entry name" value="HisKA"/>
    <property type="match status" value="1"/>
</dbReference>
<dbReference type="RefSeq" id="WP_101540413.1">
    <property type="nucleotide sequence ID" value="NZ_PKGS01000004.1"/>
</dbReference>
<dbReference type="SMART" id="SM00387">
    <property type="entry name" value="HATPase_c"/>
    <property type="match status" value="1"/>
</dbReference>
<dbReference type="AlphaFoldDB" id="A0A2I1M8E4"/>
<dbReference type="PRINTS" id="PR00344">
    <property type="entry name" value="BCTRLSENSOR"/>
</dbReference>
<dbReference type="Gene3D" id="1.10.287.130">
    <property type="match status" value="1"/>
</dbReference>
<dbReference type="PROSITE" id="PS50109">
    <property type="entry name" value="HIS_KIN"/>
    <property type="match status" value="1"/>
</dbReference>
<accession>A0A2I1M8E4</accession>
<dbReference type="PANTHER" id="PTHR45453:SF1">
    <property type="entry name" value="PHOSPHATE REGULON SENSOR PROTEIN PHOR"/>
    <property type="match status" value="1"/>
</dbReference>
<comment type="caution">
    <text evidence="9">The sequence shown here is derived from an EMBL/GenBank/DDBJ whole genome shotgun (WGS) entry which is preliminary data.</text>
</comment>
<dbReference type="InterPro" id="IPR036097">
    <property type="entry name" value="HisK_dim/P_sf"/>
</dbReference>
<feature type="domain" description="Histidine kinase" evidence="8">
    <location>
        <begin position="83"/>
        <end position="286"/>
    </location>
</feature>
<evidence type="ECO:0000256" key="6">
    <source>
        <dbReference type="ARBA" id="ARBA00022777"/>
    </source>
</evidence>
<dbReference type="Gene3D" id="3.30.565.10">
    <property type="entry name" value="Histidine kinase-like ATPase, C-terminal domain"/>
    <property type="match status" value="1"/>
</dbReference>
<dbReference type="InterPro" id="IPR036890">
    <property type="entry name" value="HATPase_C_sf"/>
</dbReference>
<name>A0A2I1M8E4_9FIRM</name>
<dbReference type="GO" id="GO:0004721">
    <property type="term" value="F:phosphoprotein phosphatase activity"/>
    <property type="evidence" value="ECO:0007669"/>
    <property type="project" value="TreeGrafter"/>
</dbReference>
<dbReference type="PANTHER" id="PTHR45453">
    <property type="entry name" value="PHOSPHATE REGULON SENSOR PROTEIN PHOR"/>
    <property type="match status" value="1"/>
</dbReference>
<dbReference type="InterPro" id="IPR050351">
    <property type="entry name" value="BphY/WalK/GraS-like"/>
</dbReference>
<dbReference type="EMBL" id="PKGS01000004">
    <property type="protein sequence ID" value="PKZ16389.1"/>
    <property type="molecule type" value="Genomic_DNA"/>
</dbReference>
<evidence type="ECO:0000256" key="2">
    <source>
        <dbReference type="ARBA" id="ARBA00004370"/>
    </source>
</evidence>
<keyword evidence="4" id="KW-0597">Phosphoprotein</keyword>
<keyword evidence="6 9" id="KW-0418">Kinase</keyword>
<evidence type="ECO:0000313" key="10">
    <source>
        <dbReference type="Proteomes" id="UP000234335"/>
    </source>
</evidence>
<sequence length="286" mass="33006">MIYVLWLLSLCFLYYVLESRKKTRVNELIDLIDNMKNQNYKIPMKQDDFSILEDKIYKLFIEIVEAKETSTKNSEKQIEYLEDIAHQIKTPITSMLFSIENLEIDYPEDENIEILKRQVLRLNALSDILLKLSSLDANKELMKKEKFSLGELLAYSLDSLDLRRNIKVEIHNSLKENIIDGDFYRLAEALINILKNASNRPTCNKISISSYKNPLYTSLIVEDNGGGIEKENIKKIFKRFYKTPDSNGFGIGLAMAKTIVEKNNGEISVTNTSQGASFEIKFYNVT</sequence>
<dbReference type="CDD" id="cd00075">
    <property type="entry name" value="HATPase"/>
    <property type="match status" value="1"/>
</dbReference>
<evidence type="ECO:0000256" key="1">
    <source>
        <dbReference type="ARBA" id="ARBA00000085"/>
    </source>
</evidence>
<dbReference type="Proteomes" id="UP000234335">
    <property type="component" value="Unassembled WGS sequence"/>
</dbReference>
<dbReference type="InterPro" id="IPR003661">
    <property type="entry name" value="HisK_dim/P_dom"/>
</dbReference>
<dbReference type="SUPFAM" id="SSF55874">
    <property type="entry name" value="ATPase domain of HSP90 chaperone/DNA topoisomerase II/histidine kinase"/>
    <property type="match status" value="1"/>
</dbReference>
<dbReference type="GO" id="GO:0005886">
    <property type="term" value="C:plasma membrane"/>
    <property type="evidence" value="ECO:0007669"/>
    <property type="project" value="TreeGrafter"/>
</dbReference>
<evidence type="ECO:0000256" key="4">
    <source>
        <dbReference type="ARBA" id="ARBA00022553"/>
    </source>
</evidence>
<evidence type="ECO:0000313" key="9">
    <source>
        <dbReference type="EMBL" id="PKZ16389.1"/>
    </source>
</evidence>
<evidence type="ECO:0000256" key="5">
    <source>
        <dbReference type="ARBA" id="ARBA00022679"/>
    </source>
</evidence>
<dbReference type="SMART" id="SM00388">
    <property type="entry name" value="HisKA"/>
    <property type="match status" value="1"/>
</dbReference>
<keyword evidence="5" id="KW-0808">Transferase</keyword>
<reference evidence="9 10" key="1">
    <citation type="submission" date="2017-12" db="EMBL/GenBank/DDBJ databases">
        <title>Phylogenetic diversity of female urinary microbiome.</title>
        <authorList>
            <person name="Thomas-White K."/>
            <person name="Wolfe A.J."/>
        </authorList>
    </citation>
    <scope>NUCLEOTIDE SEQUENCE [LARGE SCALE GENOMIC DNA]</scope>
    <source>
        <strain evidence="9 10">UMB0119</strain>
    </source>
</reference>
<gene>
    <name evidence="9" type="ORF">CYJ34_06105</name>
</gene>
<protein>
    <recommendedName>
        <fullName evidence="3">histidine kinase</fullName>
        <ecNumber evidence="3">2.7.13.3</ecNumber>
    </recommendedName>
</protein>
<evidence type="ECO:0000256" key="7">
    <source>
        <dbReference type="ARBA" id="ARBA00023012"/>
    </source>
</evidence>
<evidence type="ECO:0000256" key="3">
    <source>
        <dbReference type="ARBA" id="ARBA00012438"/>
    </source>
</evidence>
<comment type="subcellular location">
    <subcellularLocation>
        <location evidence="2">Membrane</location>
    </subcellularLocation>
</comment>
<dbReference type="EC" id="2.7.13.3" evidence="3"/>
<dbReference type="SUPFAM" id="SSF47384">
    <property type="entry name" value="Homodimeric domain of signal transducing histidine kinase"/>
    <property type="match status" value="1"/>
</dbReference>
<keyword evidence="7" id="KW-0902">Two-component regulatory system</keyword>
<proteinExistence type="predicted"/>
<dbReference type="InterPro" id="IPR005467">
    <property type="entry name" value="His_kinase_dom"/>
</dbReference>
<evidence type="ECO:0000259" key="8">
    <source>
        <dbReference type="PROSITE" id="PS50109"/>
    </source>
</evidence>
<dbReference type="CDD" id="cd00082">
    <property type="entry name" value="HisKA"/>
    <property type="match status" value="1"/>
</dbReference>
<dbReference type="Pfam" id="PF02518">
    <property type="entry name" value="HATPase_c"/>
    <property type="match status" value="1"/>
</dbReference>
<dbReference type="GO" id="GO:0000155">
    <property type="term" value="F:phosphorelay sensor kinase activity"/>
    <property type="evidence" value="ECO:0007669"/>
    <property type="project" value="InterPro"/>
</dbReference>
<keyword evidence="10" id="KW-1185">Reference proteome</keyword>
<dbReference type="InterPro" id="IPR004358">
    <property type="entry name" value="Sig_transdc_His_kin-like_C"/>
</dbReference>